<keyword evidence="2" id="KW-0560">Oxidoreductase</keyword>
<reference evidence="2 3" key="1">
    <citation type="journal article" date="2020" name="Sci. Rep.">
        <title>A novel cyanobacterial geosmin producer, revising GeoA distribution and dispersion patterns in Bacteria.</title>
        <authorList>
            <person name="Churro C."/>
            <person name="Semedo-Aguiar A.P."/>
            <person name="Silva A.D."/>
            <person name="Pereira-Leal J.B."/>
            <person name="Leite R.B."/>
        </authorList>
    </citation>
    <scope>NUCLEOTIDE SEQUENCE [LARGE SCALE GENOMIC DNA]</scope>
    <source>
        <strain evidence="2 3">IPMA8</strain>
    </source>
</reference>
<dbReference type="SUPFAM" id="SSF51735">
    <property type="entry name" value="NAD(P)-binding Rossmann-fold domains"/>
    <property type="match status" value="1"/>
</dbReference>
<evidence type="ECO:0000313" key="3">
    <source>
        <dbReference type="Proteomes" id="UP000702425"/>
    </source>
</evidence>
<dbReference type="PANTHER" id="PTHR43313">
    <property type="entry name" value="SHORT-CHAIN DEHYDROGENASE/REDUCTASE FAMILY 9C"/>
    <property type="match status" value="1"/>
</dbReference>
<dbReference type="Gene3D" id="3.40.50.720">
    <property type="entry name" value="NAD(P)-binding Rossmann-like Domain"/>
    <property type="match status" value="1"/>
</dbReference>
<protein>
    <submittedName>
        <fullName evidence="2">Diacetyl reductase [(S)-acetoin forming]</fullName>
        <ecNumber evidence="2">1.1.1.304</ecNumber>
    </submittedName>
</protein>
<dbReference type="PANTHER" id="PTHR43313:SF1">
    <property type="entry name" value="3BETA-HYDROXYSTEROID DEHYDROGENASE DHS-16"/>
    <property type="match status" value="1"/>
</dbReference>
<comment type="similarity">
    <text evidence="1">Belongs to the short-chain dehydrogenases/reductases (SDR) family.</text>
</comment>
<dbReference type="Pfam" id="PF00106">
    <property type="entry name" value="adh_short"/>
    <property type="match status" value="1"/>
</dbReference>
<accession>A0ABX2D5W7</accession>
<dbReference type="PRINTS" id="PR00081">
    <property type="entry name" value="GDHRDH"/>
</dbReference>
<name>A0ABX2D5W7_9CYAN</name>
<evidence type="ECO:0000313" key="2">
    <source>
        <dbReference type="EMBL" id="NQE38050.1"/>
    </source>
</evidence>
<keyword evidence="3" id="KW-1185">Reference proteome</keyword>
<dbReference type="GO" id="GO:0052588">
    <property type="term" value="F:diacetyl reductase ((S)-acetoin forming) (NAD+) activity"/>
    <property type="evidence" value="ECO:0007669"/>
    <property type="project" value="UniProtKB-EC"/>
</dbReference>
<dbReference type="InterPro" id="IPR002347">
    <property type="entry name" value="SDR_fam"/>
</dbReference>
<dbReference type="RefSeq" id="WP_172192552.1">
    <property type="nucleotide sequence ID" value="NZ_CAWPPK010000083.1"/>
</dbReference>
<gene>
    <name evidence="2" type="primary">budC</name>
    <name evidence="2" type="ORF">E5S67_05832</name>
</gene>
<sequence length="291" mass="31805">MVESKKGAVVITGTSSGVGRATALLLEKQGYHVFAGVRKEKDAESLKQASSGNLTPIILDITKAEQIKYAAELVEQIVGEKGVVGLVNNAGVAVDGPLECIAIDDLRLQFEVDVIGQIAVMQAFLPAIRKAKGRIVNIGSVASKVALPYFAALSASKFALEALTDSLRMELTPWGIEVISILPGPVNTEVSEKVEAGYLKTIGKMSPEAKAMYGNNHKAYMAEVVKENQEGMPPEKVANTILKSLDDRKPKRHYIVGEDLFLLTCNKFFPTRLFYNIFYSLVERDLKFDKR</sequence>
<dbReference type="PRINTS" id="PR00080">
    <property type="entry name" value="SDRFAMILY"/>
</dbReference>
<organism evidence="2 3">
    <name type="scientific">Microcoleus asticus IPMA8</name>
    <dbReference type="NCBI Taxonomy" id="2563858"/>
    <lineage>
        <taxon>Bacteria</taxon>
        <taxon>Bacillati</taxon>
        <taxon>Cyanobacteriota</taxon>
        <taxon>Cyanophyceae</taxon>
        <taxon>Oscillatoriophycideae</taxon>
        <taxon>Oscillatoriales</taxon>
        <taxon>Microcoleaceae</taxon>
        <taxon>Microcoleus</taxon>
        <taxon>Microcoleus asticus</taxon>
    </lineage>
</organism>
<dbReference type="Proteomes" id="UP000702425">
    <property type="component" value="Unassembled WGS sequence"/>
</dbReference>
<comment type="caution">
    <text evidence="2">The sequence shown here is derived from an EMBL/GenBank/DDBJ whole genome shotgun (WGS) entry which is preliminary data.</text>
</comment>
<dbReference type="InterPro" id="IPR036291">
    <property type="entry name" value="NAD(P)-bd_dom_sf"/>
</dbReference>
<dbReference type="EC" id="1.1.1.304" evidence="2"/>
<dbReference type="CDD" id="cd05374">
    <property type="entry name" value="17beta-HSD-like_SDR_c"/>
    <property type="match status" value="1"/>
</dbReference>
<evidence type="ECO:0000256" key="1">
    <source>
        <dbReference type="RuleBase" id="RU000363"/>
    </source>
</evidence>
<dbReference type="EMBL" id="SRRZ01000173">
    <property type="protein sequence ID" value="NQE38050.1"/>
    <property type="molecule type" value="Genomic_DNA"/>
</dbReference>
<proteinExistence type="inferred from homology"/>